<dbReference type="EMBL" id="LSRX01000127">
    <property type="protein sequence ID" value="OLQ07983.1"/>
    <property type="molecule type" value="Genomic_DNA"/>
</dbReference>
<proteinExistence type="predicted"/>
<sequence length="380" mass="39825">MEVRLLSGRAALIEAGLDEELDTLILRAQTALGVRKGRLVDSSGHFLDACALVRDTPLQNGDSLTLHISPVQVCRTKNAFAADASVVTSGSCWRAFTAVQNQLKNVQQIQATDWAFAAILGDRSVVTWGDAGCGGDSSAVQDRLRNVQHIQATESAFAVILGNGSVVTWGDVSLGGDSTAVQDQLKTVHQIQANDRAFAAILSDGSVVTWGEAGGGGVSSAVQEQLKDVQQIQATACAFAAILGDGSVVTWGDGYGGGDSSAVQEQLKNVQQIQANIYAFAAILGDGSVVTWGDDAGLTAKALRPIAVESDMLFAKVGFRICLAVASLLAPQASGCESTEDIGREVLESFLILVPGPQQKNRYGTVVYGFVFLHQKAGDD</sequence>
<name>A0A1Q9EKL5_SYMMI</name>
<evidence type="ECO:0000313" key="1">
    <source>
        <dbReference type="EMBL" id="OLQ07983.1"/>
    </source>
</evidence>
<comment type="caution">
    <text evidence="1">The sequence shown here is derived from an EMBL/GenBank/DDBJ whole genome shotgun (WGS) entry which is preliminary data.</text>
</comment>
<organism evidence="1 2">
    <name type="scientific">Symbiodinium microadriaticum</name>
    <name type="common">Dinoflagellate</name>
    <name type="synonym">Zooxanthella microadriatica</name>
    <dbReference type="NCBI Taxonomy" id="2951"/>
    <lineage>
        <taxon>Eukaryota</taxon>
        <taxon>Sar</taxon>
        <taxon>Alveolata</taxon>
        <taxon>Dinophyceae</taxon>
        <taxon>Suessiales</taxon>
        <taxon>Symbiodiniaceae</taxon>
        <taxon>Symbiodinium</taxon>
    </lineage>
</organism>
<evidence type="ECO:0008006" key="3">
    <source>
        <dbReference type="Google" id="ProtNLM"/>
    </source>
</evidence>
<dbReference type="Proteomes" id="UP000186817">
    <property type="component" value="Unassembled WGS sequence"/>
</dbReference>
<dbReference type="InterPro" id="IPR009091">
    <property type="entry name" value="RCC1/BLIP-II"/>
</dbReference>
<accession>A0A1Q9EKL5</accession>
<reference evidence="1 2" key="1">
    <citation type="submission" date="2016-02" db="EMBL/GenBank/DDBJ databases">
        <title>Genome analysis of coral dinoflagellate symbionts highlights evolutionary adaptations to a symbiotic lifestyle.</title>
        <authorList>
            <person name="Aranda M."/>
            <person name="Li Y."/>
            <person name="Liew Y.J."/>
            <person name="Baumgarten S."/>
            <person name="Simakov O."/>
            <person name="Wilson M."/>
            <person name="Piel J."/>
            <person name="Ashoor H."/>
            <person name="Bougouffa S."/>
            <person name="Bajic V.B."/>
            <person name="Ryu T."/>
            <person name="Ravasi T."/>
            <person name="Bayer T."/>
            <person name="Micklem G."/>
            <person name="Kim H."/>
            <person name="Bhak J."/>
            <person name="Lajeunesse T.C."/>
            <person name="Voolstra C.R."/>
        </authorList>
    </citation>
    <scope>NUCLEOTIDE SEQUENCE [LARGE SCALE GENOMIC DNA]</scope>
    <source>
        <strain evidence="1 2">CCMP2467</strain>
    </source>
</reference>
<dbReference type="AlphaFoldDB" id="A0A1Q9EKL5"/>
<dbReference type="SUPFAM" id="SSF50985">
    <property type="entry name" value="RCC1/BLIP-II"/>
    <property type="match status" value="1"/>
</dbReference>
<evidence type="ECO:0000313" key="2">
    <source>
        <dbReference type="Proteomes" id="UP000186817"/>
    </source>
</evidence>
<dbReference type="Gene3D" id="2.130.10.30">
    <property type="entry name" value="Regulator of chromosome condensation 1/beta-lactamase-inhibitor protein II"/>
    <property type="match status" value="1"/>
</dbReference>
<keyword evidence="2" id="KW-1185">Reference proteome</keyword>
<gene>
    <name evidence="1" type="ORF">AK812_SmicGene8557</name>
</gene>
<protein>
    <recommendedName>
        <fullName evidence="3">E3 ubiquitin-protein ligase HERC2</fullName>
    </recommendedName>
</protein>